<dbReference type="Pfam" id="PF01643">
    <property type="entry name" value="Acyl-ACP_TE"/>
    <property type="match status" value="1"/>
</dbReference>
<keyword evidence="4" id="KW-0276">Fatty acid metabolism</keyword>
<keyword evidence="7" id="KW-0275">Fatty acid biosynthesis</keyword>
<comment type="similarity">
    <text evidence="1">Belongs to the acyl-ACP thioesterase family.</text>
</comment>
<dbReference type="EMBL" id="JBHMEY010000089">
    <property type="protein sequence ID" value="MFB9098445.1"/>
    <property type="molecule type" value="Genomic_DNA"/>
</dbReference>
<evidence type="ECO:0000313" key="11">
    <source>
        <dbReference type="Proteomes" id="UP001589607"/>
    </source>
</evidence>
<evidence type="ECO:0000256" key="1">
    <source>
        <dbReference type="ARBA" id="ARBA00006500"/>
    </source>
</evidence>
<dbReference type="InterPro" id="IPR045023">
    <property type="entry name" value="FATA/B"/>
</dbReference>
<evidence type="ECO:0000256" key="3">
    <source>
        <dbReference type="ARBA" id="ARBA00022801"/>
    </source>
</evidence>
<dbReference type="Pfam" id="PF20791">
    <property type="entry name" value="Acyl-ACP_TE_C"/>
    <property type="match status" value="1"/>
</dbReference>
<keyword evidence="2" id="KW-0444">Lipid biosynthesis</keyword>
<keyword evidence="3" id="KW-0378">Hydrolase</keyword>
<evidence type="ECO:0000313" key="10">
    <source>
        <dbReference type="EMBL" id="MFB9098445.1"/>
    </source>
</evidence>
<dbReference type="InterPro" id="IPR029069">
    <property type="entry name" value="HotDog_dom_sf"/>
</dbReference>
<evidence type="ECO:0000256" key="5">
    <source>
        <dbReference type="ARBA" id="ARBA00022946"/>
    </source>
</evidence>
<dbReference type="PANTHER" id="PTHR31727:SF6">
    <property type="entry name" value="OLEOYL-ACYL CARRIER PROTEIN THIOESTERASE 1, CHLOROPLASTIC"/>
    <property type="match status" value="1"/>
</dbReference>
<feature type="domain" description="Acyl-ACP thioesterase-like C-terminal" evidence="9">
    <location>
        <begin position="161"/>
        <end position="245"/>
    </location>
</feature>
<dbReference type="PANTHER" id="PTHR31727">
    <property type="entry name" value="OLEOYL-ACYL CARRIER PROTEIN THIOESTERASE 1, CHLOROPLASTIC"/>
    <property type="match status" value="1"/>
</dbReference>
<comment type="caution">
    <text evidence="10">The sequence shown here is derived from an EMBL/GenBank/DDBJ whole genome shotgun (WGS) entry which is preliminary data.</text>
</comment>
<dbReference type="RefSeq" id="WP_236456406.1">
    <property type="nucleotide sequence ID" value="NZ_CBCSGE010000014.1"/>
</dbReference>
<dbReference type="CDD" id="cd00586">
    <property type="entry name" value="4HBT"/>
    <property type="match status" value="1"/>
</dbReference>
<feature type="domain" description="Acyl-ACP thioesterase N-terminal hotdog" evidence="8">
    <location>
        <begin position="12"/>
        <end position="127"/>
    </location>
</feature>
<evidence type="ECO:0000256" key="6">
    <source>
        <dbReference type="ARBA" id="ARBA00023098"/>
    </source>
</evidence>
<protein>
    <submittedName>
        <fullName evidence="10">Acyl-[acyl-carrier-protein] thioesterase</fullName>
    </submittedName>
</protein>
<reference evidence="10 11" key="1">
    <citation type="submission" date="2024-09" db="EMBL/GenBank/DDBJ databases">
        <authorList>
            <person name="Sun Q."/>
            <person name="Mori K."/>
        </authorList>
    </citation>
    <scope>NUCLEOTIDE SEQUENCE [LARGE SCALE GENOMIC DNA]</scope>
    <source>
        <strain evidence="10 11">CECT 7955</strain>
    </source>
</reference>
<keyword evidence="6" id="KW-0443">Lipid metabolism</keyword>
<dbReference type="Proteomes" id="UP001589607">
    <property type="component" value="Unassembled WGS sequence"/>
</dbReference>
<evidence type="ECO:0000259" key="8">
    <source>
        <dbReference type="Pfam" id="PF01643"/>
    </source>
</evidence>
<keyword evidence="11" id="KW-1185">Reference proteome</keyword>
<evidence type="ECO:0000256" key="4">
    <source>
        <dbReference type="ARBA" id="ARBA00022832"/>
    </source>
</evidence>
<dbReference type="InterPro" id="IPR002864">
    <property type="entry name" value="Acyl-ACP_thioesterase_NHD"/>
</dbReference>
<sequence>MPIAPKFTSILEQEYEINFLHCYPNGYLKYTDLCNLLQITAGNHADLGGISFTDMQAHHQAWVMSRMRLEIHELPKWRDIVTIKTWIKTLENSRSIRCMEMHLNGEKIVGCETYWAVINTQTRRPDALALPHDHFEKFQIDATKQPTLKITIDENTNTIGHRKVVLSDLDVVNHANNVKYMEWCLDYENPKKIIKQEIKALDINFMRELNLNDEAIIHQSRNDTQTIYSITKEDKNAYALQIEWK</sequence>
<evidence type="ECO:0000256" key="2">
    <source>
        <dbReference type="ARBA" id="ARBA00022516"/>
    </source>
</evidence>
<dbReference type="Gene3D" id="3.10.129.10">
    <property type="entry name" value="Hotdog Thioesterase"/>
    <property type="match status" value="1"/>
</dbReference>
<dbReference type="InterPro" id="IPR049427">
    <property type="entry name" value="Acyl-ACP_TE_C"/>
</dbReference>
<evidence type="ECO:0000259" key="9">
    <source>
        <dbReference type="Pfam" id="PF20791"/>
    </source>
</evidence>
<name>A0ABV5GSS1_9FLAO</name>
<organism evidence="10 11">
    <name type="scientific">Flavobacterium jumunjinense</name>
    <dbReference type="NCBI Taxonomy" id="998845"/>
    <lineage>
        <taxon>Bacteria</taxon>
        <taxon>Pseudomonadati</taxon>
        <taxon>Bacteroidota</taxon>
        <taxon>Flavobacteriia</taxon>
        <taxon>Flavobacteriales</taxon>
        <taxon>Flavobacteriaceae</taxon>
        <taxon>Flavobacterium</taxon>
    </lineage>
</organism>
<accession>A0ABV5GSS1</accession>
<dbReference type="SUPFAM" id="SSF54637">
    <property type="entry name" value="Thioesterase/thiol ester dehydrase-isomerase"/>
    <property type="match status" value="2"/>
</dbReference>
<gene>
    <name evidence="10" type="ORF">ACFFVF_18220</name>
</gene>
<proteinExistence type="inferred from homology"/>
<keyword evidence="5" id="KW-0809">Transit peptide</keyword>
<evidence type="ECO:0000256" key="7">
    <source>
        <dbReference type="ARBA" id="ARBA00023160"/>
    </source>
</evidence>